<dbReference type="AlphaFoldDB" id="A0A016QKF6"/>
<dbReference type="InterPro" id="IPR032806">
    <property type="entry name" value="YbfD_N"/>
</dbReference>
<evidence type="ECO:0000313" key="3">
    <source>
        <dbReference type="Proteomes" id="UP000020492"/>
    </source>
</evidence>
<name>A0A016QKF6_9DEIO</name>
<dbReference type="EMBL" id="JHAC01000093">
    <property type="protein sequence ID" value="EYB66372.1"/>
    <property type="molecule type" value="Genomic_DNA"/>
</dbReference>
<feature type="domain" description="H repeat-associated protein N-terminal" evidence="1">
    <location>
        <begin position="10"/>
        <end position="96"/>
    </location>
</feature>
<accession>A0A016QKF6</accession>
<dbReference type="Proteomes" id="UP000020492">
    <property type="component" value="Unassembled WGS sequence"/>
</dbReference>
<reference evidence="2 3" key="1">
    <citation type="submission" date="2014-03" db="EMBL/GenBank/DDBJ databases">
        <title>Draft genome sequence of Deinococcus phoenicis 1P10ME.</title>
        <authorList>
            <person name="Stepanov V.G."/>
            <person name="Vaishampayan P."/>
            <person name="Venkateswaran K."/>
            <person name="Fox G.E."/>
        </authorList>
    </citation>
    <scope>NUCLEOTIDE SEQUENCE [LARGE SCALE GENOMIC DNA]</scope>
    <source>
        <strain evidence="2 3">1P10ME</strain>
    </source>
</reference>
<dbReference type="eggNOG" id="COG5433">
    <property type="taxonomic scope" value="Bacteria"/>
</dbReference>
<evidence type="ECO:0000313" key="2">
    <source>
        <dbReference type="EMBL" id="EYB66372.1"/>
    </source>
</evidence>
<dbReference type="RefSeq" id="WP_034360917.1">
    <property type="nucleotide sequence ID" value="NZ_JHAC01000093.1"/>
</dbReference>
<dbReference type="PATRIC" id="fig|1476583.3.peg.3613"/>
<dbReference type="OrthoDB" id="73965at2"/>
<organism evidence="2 3">
    <name type="scientific">Deinococcus phoenicis</name>
    <dbReference type="NCBI Taxonomy" id="1476583"/>
    <lineage>
        <taxon>Bacteria</taxon>
        <taxon>Thermotogati</taxon>
        <taxon>Deinococcota</taxon>
        <taxon>Deinococci</taxon>
        <taxon>Deinococcales</taxon>
        <taxon>Deinococcaceae</taxon>
        <taxon>Deinococcus</taxon>
    </lineage>
</organism>
<dbReference type="Pfam" id="PF13808">
    <property type="entry name" value="DDE_Tnp_1_assoc"/>
    <property type="match status" value="1"/>
</dbReference>
<comment type="caution">
    <text evidence="2">The sequence shown here is derived from an EMBL/GenBank/DDBJ whole genome shotgun (WGS) entry which is preliminary data.</text>
</comment>
<evidence type="ECO:0000259" key="1">
    <source>
        <dbReference type="Pfam" id="PF13808"/>
    </source>
</evidence>
<sequence>MRPPISPLPFLTQIPDWRDQKRIHYPWETLWTVILVGLLSGPENILALSQWLQGQREVLCQHLALDRIPQQAMIYRFFWVLEQHLTQLQTVLLAWVKAQHPTAHDKLVLLAGDGKVLKGSGREGRLALSFLSVFFHELALTVTQADQAGRHEAKGMGELLETLTAVFGPNWLLTLDAAYTE</sequence>
<proteinExistence type="predicted"/>
<gene>
    <name evidence="2" type="ORF">DEIPH_ctg139orf0097</name>
</gene>
<protein>
    <recommendedName>
        <fullName evidence="1">H repeat-associated protein N-terminal domain-containing protein</fullName>
    </recommendedName>
</protein>
<dbReference type="STRING" id="1476583.DEIPH_ctg139orf0097"/>
<keyword evidence="3" id="KW-1185">Reference proteome</keyword>